<feature type="transmembrane region" description="Helical" evidence="14">
    <location>
        <begin position="6"/>
        <end position="26"/>
    </location>
</feature>
<dbReference type="Pfam" id="PF04922">
    <property type="entry name" value="DIE2_ALG10"/>
    <property type="match status" value="1"/>
</dbReference>
<evidence type="ECO:0000256" key="8">
    <source>
        <dbReference type="ARBA" id="ARBA00022692"/>
    </source>
</evidence>
<dbReference type="GO" id="GO:0106073">
    <property type="term" value="F:dolichyl pyrophosphate Glc2Man9GlcNAc2 alpha-1,2-glucosyltransferase activity"/>
    <property type="evidence" value="ECO:0007669"/>
    <property type="project" value="UniProtKB-EC"/>
</dbReference>
<accession>A0AA38M0F6</accession>
<evidence type="ECO:0000256" key="6">
    <source>
        <dbReference type="ARBA" id="ARBA00022676"/>
    </source>
</evidence>
<dbReference type="GO" id="GO:0006488">
    <property type="term" value="P:dolichol-linked oligosaccharide biosynthetic process"/>
    <property type="evidence" value="ECO:0007669"/>
    <property type="project" value="InterPro"/>
</dbReference>
<comment type="pathway">
    <text evidence="2">Protein modification; protein glycosylation.</text>
</comment>
<dbReference type="AlphaFoldDB" id="A0AA38M0F6"/>
<evidence type="ECO:0000256" key="9">
    <source>
        <dbReference type="ARBA" id="ARBA00022824"/>
    </source>
</evidence>
<dbReference type="PANTHER" id="PTHR12989">
    <property type="entry name" value="ALPHA-1,2-GLUCOSYLTRANSFERASE ALG10"/>
    <property type="match status" value="1"/>
</dbReference>
<evidence type="ECO:0000256" key="5">
    <source>
        <dbReference type="ARBA" id="ARBA00018512"/>
    </source>
</evidence>
<evidence type="ECO:0000256" key="2">
    <source>
        <dbReference type="ARBA" id="ARBA00004922"/>
    </source>
</evidence>
<keyword evidence="8 14" id="KW-0812">Transmembrane</keyword>
<evidence type="ECO:0000256" key="11">
    <source>
        <dbReference type="ARBA" id="ARBA00023136"/>
    </source>
</evidence>
<comment type="caution">
    <text evidence="15">The sequence shown here is derived from an EMBL/GenBank/DDBJ whole genome shotgun (WGS) entry which is preliminary data.</text>
</comment>
<dbReference type="GO" id="GO:0005789">
    <property type="term" value="C:endoplasmic reticulum membrane"/>
    <property type="evidence" value="ECO:0007669"/>
    <property type="project" value="UniProtKB-SubCell"/>
</dbReference>
<gene>
    <name evidence="15" type="ORF">Zmor_002658</name>
</gene>
<comment type="function">
    <text evidence="12">Dol-P-Glc:Glc(2)Man(9)GlcNAc(2)-PP-Dol alpha-1,2-glucosyltransferase that operates in the biosynthetic pathway of dolichol-linked oligosaccharides, the glycan precursors employed in protein asparagine (N)-glycosylation. The assembly of dolichol-linked oligosaccharides begins on the cytosolic side of the endoplasmic reticulum membrane and finishes in its lumen. The sequential addition of sugars to dolichol pyrophosphate produces dolichol-linked oligosaccharides containing fourteen sugars, including two GlcNAcs, nine mannoses and three glucoses. Once assembled, the oligosaccharide is transferred from the lipid to nascent proteins by oligosaccharyltransferases. In the lumen of the endoplasmic reticulum, adds the third and last glucose residue from dolichyl phosphate glucose (Dol-P-Glc) onto the lipid-linked oligosaccharide intermediate Glc(2)Man(9)GlcNAc(2)-PP-Dol to produce Glc(3)Man(9)GlcNAc(2)-PP-Dol.</text>
</comment>
<evidence type="ECO:0000313" key="15">
    <source>
        <dbReference type="EMBL" id="KAJ3639293.1"/>
    </source>
</evidence>
<evidence type="ECO:0000256" key="10">
    <source>
        <dbReference type="ARBA" id="ARBA00022989"/>
    </source>
</evidence>
<evidence type="ECO:0000256" key="1">
    <source>
        <dbReference type="ARBA" id="ARBA00004477"/>
    </source>
</evidence>
<dbReference type="Proteomes" id="UP001168821">
    <property type="component" value="Unassembled WGS sequence"/>
</dbReference>
<evidence type="ECO:0000256" key="4">
    <source>
        <dbReference type="ARBA" id="ARBA00011967"/>
    </source>
</evidence>
<dbReference type="InterPro" id="IPR016900">
    <property type="entry name" value="Alg10"/>
</dbReference>
<proteinExistence type="inferred from homology"/>
<keyword evidence="16" id="KW-1185">Reference proteome</keyword>
<feature type="transmembrane region" description="Helical" evidence="14">
    <location>
        <begin position="84"/>
        <end position="105"/>
    </location>
</feature>
<feature type="transmembrane region" description="Helical" evidence="14">
    <location>
        <begin position="61"/>
        <end position="78"/>
    </location>
</feature>
<dbReference type="EC" id="2.4.1.256" evidence="4"/>
<comment type="subcellular location">
    <subcellularLocation>
        <location evidence="1">Endoplasmic reticulum membrane</location>
        <topology evidence="1">Multi-pass membrane protein</topology>
    </subcellularLocation>
</comment>
<protein>
    <recommendedName>
        <fullName evidence="5">Dol-P-Glc:Glc(2)Man(9)GlcNAc(2)-PP-Dol alpha-1,2-glucosyltransferase</fullName>
        <ecNumber evidence="4">2.4.1.256</ecNumber>
    </recommendedName>
</protein>
<evidence type="ECO:0000256" key="14">
    <source>
        <dbReference type="SAM" id="Phobius"/>
    </source>
</evidence>
<keyword evidence="10 14" id="KW-1133">Transmembrane helix</keyword>
<evidence type="ECO:0000256" key="12">
    <source>
        <dbReference type="ARBA" id="ARBA00044727"/>
    </source>
</evidence>
<sequence>MFRIKLTTVTLVIVLIIFVLISKAVFDKVHLTLHIVVDEEFHLPLGRAYCKFEFDKWHPKVTTFPGLYLLSSLLFGAFDLCSTYWLRLTSLIFSVVNLVLFYWLLSVNNESPPWQNIISSLNLALLPPLYFFSHVYYTDVPSLTMILILFLLSQRGNHYLASIFGLLAVLFRQTNIIWVGMVFACYVLQEIIIIHQKKTKTSNKGVSAKELGDLLKTVKRDLWSITQQTKLSFWLNASCYASFTKSSHSLLQYFSTSIYARRQ</sequence>
<evidence type="ECO:0000313" key="16">
    <source>
        <dbReference type="Proteomes" id="UP001168821"/>
    </source>
</evidence>
<keyword evidence="7" id="KW-0808">Transferase</keyword>
<evidence type="ECO:0000256" key="7">
    <source>
        <dbReference type="ARBA" id="ARBA00022679"/>
    </source>
</evidence>
<keyword evidence="11 14" id="KW-0472">Membrane</keyword>
<keyword evidence="6" id="KW-0328">Glycosyltransferase</keyword>
<organism evidence="15 16">
    <name type="scientific">Zophobas morio</name>
    <dbReference type="NCBI Taxonomy" id="2755281"/>
    <lineage>
        <taxon>Eukaryota</taxon>
        <taxon>Metazoa</taxon>
        <taxon>Ecdysozoa</taxon>
        <taxon>Arthropoda</taxon>
        <taxon>Hexapoda</taxon>
        <taxon>Insecta</taxon>
        <taxon>Pterygota</taxon>
        <taxon>Neoptera</taxon>
        <taxon>Endopterygota</taxon>
        <taxon>Coleoptera</taxon>
        <taxon>Polyphaga</taxon>
        <taxon>Cucujiformia</taxon>
        <taxon>Tenebrionidae</taxon>
        <taxon>Zophobas</taxon>
    </lineage>
</organism>
<dbReference type="EMBL" id="JALNTZ010000010">
    <property type="protein sequence ID" value="KAJ3639293.1"/>
    <property type="molecule type" value="Genomic_DNA"/>
</dbReference>
<comment type="catalytic activity">
    <reaction evidence="13">
        <text>an alpha-D-Glc-(1-&gt;3)-alpha-D-Glc-(1-&gt;3)-alpha-D-Man-(1-&gt;2)-alpha-D-Man-(1-&gt;2)-alpha-D-Man-(1-&gt;3)-[alpha-D-Man-(1-&gt;2)-alpha-D-Man-(1-&gt;3)-[alpha-D-Man-(1-&gt;2)-alpha-D-Man-(1-&gt;6)]-alpha-D-Man-(1-&gt;6)]-beta-D-Man-(1-&gt;4)-beta-D-GlcNAc-(1-&gt;4)-alpha-D-GlcNAc-diphospho-di-trans,poly-cis-dolichol + a di-trans,poly-cis-dolichyl beta-D-glucosyl phosphate = a alpha-D-Glc-(1-&gt;2)-alpha-D-Glc-(1-&gt;3)-alpha-D-Glc-(1-&gt;3)-alpha-D-Man-(1-&gt;2)-alpha-D-Man-(1-&gt;2)-alpha-D-Man-(1-&gt;3)-[alpha-D-Man-(1-&gt;2)-alpha-D-Man-(1-&gt;3)-[alpha-D-Man-(1-&gt;2)-alpha-D-Man-(1-&gt;6)]-alpha-D-Man-(1-&gt;6)]-beta-D-Man-(1-&gt;4)-beta-D-GlcNAc-(1-&gt;4)-alpha-D-GlcNAc-diphospho-di-trans,poly-cis-dolichol + a di-trans,poly-cis-dolichyl phosphate + H(+)</text>
        <dbReference type="Rhea" id="RHEA:29543"/>
        <dbReference type="Rhea" id="RHEA-COMP:19498"/>
        <dbReference type="Rhea" id="RHEA-COMP:19502"/>
        <dbReference type="Rhea" id="RHEA-COMP:19512"/>
        <dbReference type="Rhea" id="RHEA-COMP:19522"/>
        <dbReference type="ChEBI" id="CHEBI:15378"/>
        <dbReference type="ChEBI" id="CHEBI:57525"/>
        <dbReference type="ChEBI" id="CHEBI:57683"/>
        <dbReference type="ChEBI" id="CHEBI:132522"/>
        <dbReference type="ChEBI" id="CHEBI:132523"/>
        <dbReference type="EC" id="2.4.1.256"/>
    </reaction>
    <physiologicalReaction direction="left-to-right" evidence="13">
        <dbReference type="Rhea" id="RHEA:29544"/>
    </physiologicalReaction>
</comment>
<comment type="similarity">
    <text evidence="3">Belongs to the ALG10 glucosyltransferase family.</text>
</comment>
<dbReference type="PANTHER" id="PTHR12989:SF10">
    <property type="entry name" value="DOL-P-GLC:GLC(2)MAN(9)GLCNAC(2)-PP-DOL ALPHA-1,2-GLUCOSYLTRANSFERASE-RELATED"/>
    <property type="match status" value="1"/>
</dbReference>
<evidence type="ECO:0000256" key="3">
    <source>
        <dbReference type="ARBA" id="ARBA00010600"/>
    </source>
</evidence>
<keyword evidence="9" id="KW-0256">Endoplasmic reticulum</keyword>
<evidence type="ECO:0000256" key="13">
    <source>
        <dbReference type="ARBA" id="ARBA00048064"/>
    </source>
</evidence>
<name>A0AA38M0F6_9CUCU</name>
<reference evidence="15" key="1">
    <citation type="journal article" date="2023" name="G3 (Bethesda)">
        <title>Whole genome assemblies of Zophobas morio and Tenebrio molitor.</title>
        <authorList>
            <person name="Kaur S."/>
            <person name="Stinson S.A."/>
            <person name="diCenzo G.C."/>
        </authorList>
    </citation>
    <scope>NUCLEOTIDE SEQUENCE</scope>
    <source>
        <strain evidence="15">QUZm001</strain>
    </source>
</reference>